<accession>A0ABW8D5G0</accession>
<organism evidence="1 2">
    <name type="scientific">Streptomyces bikiniensis</name>
    <dbReference type="NCBI Taxonomy" id="1896"/>
    <lineage>
        <taxon>Bacteria</taxon>
        <taxon>Bacillati</taxon>
        <taxon>Actinomycetota</taxon>
        <taxon>Actinomycetes</taxon>
        <taxon>Kitasatosporales</taxon>
        <taxon>Streptomycetaceae</taxon>
        <taxon>Streptomyces</taxon>
    </lineage>
</organism>
<evidence type="ECO:0000313" key="2">
    <source>
        <dbReference type="Proteomes" id="UP001614391"/>
    </source>
</evidence>
<dbReference type="Proteomes" id="UP001614391">
    <property type="component" value="Unassembled WGS sequence"/>
</dbReference>
<dbReference type="RefSeq" id="WP_399621733.1">
    <property type="nucleotide sequence ID" value="NZ_JBITYT010000023.1"/>
</dbReference>
<sequence>MSLIASLMADHVDIERRTRVQDSTGSWVLGPKTTIRIECATVMSPYGVVVGSSFESTDAALTVTTKRVLVAPLGTDVRPDDVILHDGRRYAVEGERLEFKLTSLARMEIQVEEVNG</sequence>
<name>A0ABW8D5G0_STRBI</name>
<keyword evidence="2" id="KW-1185">Reference proteome</keyword>
<reference evidence="1 2" key="1">
    <citation type="submission" date="2024-10" db="EMBL/GenBank/DDBJ databases">
        <title>The Natural Products Discovery Center: Release of the First 8490 Sequenced Strains for Exploring Actinobacteria Biosynthetic Diversity.</title>
        <authorList>
            <person name="Kalkreuter E."/>
            <person name="Kautsar S.A."/>
            <person name="Yang D."/>
            <person name="Bader C.D."/>
            <person name="Teijaro C.N."/>
            <person name="Fluegel L."/>
            <person name="Davis C.M."/>
            <person name="Simpson J.R."/>
            <person name="Lauterbach L."/>
            <person name="Steele A.D."/>
            <person name="Gui C."/>
            <person name="Meng S."/>
            <person name="Li G."/>
            <person name="Viehrig K."/>
            <person name="Ye F."/>
            <person name="Su P."/>
            <person name="Kiefer A.F."/>
            <person name="Nichols A."/>
            <person name="Cepeda A.J."/>
            <person name="Yan W."/>
            <person name="Fan B."/>
            <person name="Jiang Y."/>
            <person name="Adhikari A."/>
            <person name="Zheng C.-J."/>
            <person name="Schuster L."/>
            <person name="Cowan T.M."/>
            <person name="Smanski M.J."/>
            <person name="Chevrette M.G."/>
            <person name="De Carvalho L.P.S."/>
            <person name="Shen B."/>
        </authorList>
    </citation>
    <scope>NUCLEOTIDE SEQUENCE [LARGE SCALE GENOMIC DNA]</scope>
    <source>
        <strain evidence="1 2">NPDC053346</strain>
    </source>
</reference>
<comment type="caution">
    <text evidence="1">The sequence shown here is derived from an EMBL/GenBank/DDBJ whole genome shotgun (WGS) entry which is preliminary data.</text>
</comment>
<dbReference type="EMBL" id="JBITYT010000023">
    <property type="protein sequence ID" value="MFI9123885.1"/>
    <property type="molecule type" value="Genomic_DNA"/>
</dbReference>
<evidence type="ECO:0000313" key="1">
    <source>
        <dbReference type="EMBL" id="MFI9123885.1"/>
    </source>
</evidence>
<proteinExistence type="predicted"/>
<gene>
    <name evidence="1" type="ORF">ACIGW0_31590</name>
</gene>
<protein>
    <submittedName>
        <fullName evidence="1">Uncharacterized protein</fullName>
    </submittedName>
</protein>